<dbReference type="RefSeq" id="WP_285982592.1">
    <property type="nucleotide sequence ID" value="NZ_JASVDS010000003.1"/>
</dbReference>
<protein>
    <submittedName>
        <fullName evidence="2">FemAB family PEP-CTERM system-associated protein</fullName>
    </submittedName>
</protein>
<evidence type="ECO:0000313" key="3">
    <source>
        <dbReference type="Proteomes" id="UP001238603"/>
    </source>
</evidence>
<gene>
    <name evidence="2" type="ORF">QRD43_11320</name>
</gene>
<sequence>MSDTILHQAPQPPAGWNAYLQRFGYDGFHLRQEWSDVLQQALRHEPHFLWLTREGAIVGALPLQLVAGPIFGRYLVSQPYLNTGGVLADSPADEARLVEAAVELARTLDVKHLELRHERELAHPAFNALVTEKVHMRLALPATPELLWEKGIKSKLRSQIRKPLADESLTVAFGREELLDEFYRVFARNMRDLGTPPYGRALFAQMLAQFPAEAEIAVVRHQGQAVAAGFLLHAPGCTLIPSASALREHNHLSVNLLLYWRVLERSIQRGQPQFDFGRSTVDSGTYKFKQQWGATAHPAFWQYHSFKGSVGDARPSNGKFALLVRAWQKLPVWFSSLLGPHIVRGIP</sequence>
<dbReference type="InterPro" id="IPR016181">
    <property type="entry name" value="Acyl_CoA_acyltransferase"/>
</dbReference>
<proteinExistence type="predicted"/>
<dbReference type="InterPro" id="IPR050644">
    <property type="entry name" value="PG_Glycine_Bridge_Synth"/>
</dbReference>
<keyword evidence="3" id="KW-1185">Reference proteome</keyword>
<dbReference type="InterPro" id="IPR038740">
    <property type="entry name" value="BioF2-like_GNAT_dom"/>
</dbReference>
<organism evidence="2 3">
    <name type="scientific">Roseateles subflavus</name>
    <dbReference type="NCBI Taxonomy" id="3053353"/>
    <lineage>
        <taxon>Bacteria</taxon>
        <taxon>Pseudomonadati</taxon>
        <taxon>Pseudomonadota</taxon>
        <taxon>Betaproteobacteria</taxon>
        <taxon>Burkholderiales</taxon>
        <taxon>Sphaerotilaceae</taxon>
        <taxon>Roseateles</taxon>
    </lineage>
</organism>
<reference evidence="2 3" key="1">
    <citation type="submission" date="2023-06" db="EMBL/GenBank/DDBJ databases">
        <title>Pelomonas sp. APW6 16S ribosomal RNA gene genome sequencing and assembly.</title>
        <authorList>
            <person name="Woo H."/>
        </authorList>
    </citation>
    <scope>NUCLEOTIDE SEQUENCE [LARGE SCALE GENOMIC DNA]</scope>
    <source>
        <strain evidence="2 3">APW6</strain>
    </source>
</reference>
<accession>A0ABT7LI17</accession>
<dbReference type="Proteomes" id="UP001238603">
    <property type="component" value="Unassembled WGS sequence"/>
</dbReference>
<evidence type="ECO:0000259" key="1">
    <source>
        <dbReference type="Pfam" id="PF13480"/>
    </source>
</evidence>
<evidence type="ECO:0000313" key="2">
    <source>
        <dbReference type="EMBL" id="MDL5032492.1"/>
    </source>
</evidence>
<dbReference type="InterPro" id="IPR017469">
    <property type="entry name" value="PEP-CTERM_FemAB-rel"/>
</dbReference>
<dbReference type="EMBL" id="JASVDS010000003">
    <property type="protein sequence ID" value="MDL5032492.1"/>
    <property type="molecule type" value="Genomic_DNA"/>
</dbReference>
<comment type="caution">
    <text evidence="2">The sequence shown here is derived from an EMBL/GenBank/DDBJ whole genome shotgun (WGS) entry which is preliminary data.</text>
</comment>
<dbReference type="Gene3D" id="3.40.630.30">
    <property type="match status" value="1"/>
</dbReference>
<dbReference type="SUPFAM" id="SSF55729">
    <property type="entry name" value="Acyl-CoA N-acyltransferases (Nat)"/>
    <property type="match status" value="1"/>
</dbReference>
<dbReference type="PANTHER" id="PTHR36174:SF1">
    <property type="entry name" value="LIPID II:GLYCINE GLYCYLTRANSFERASE"/>
    <property type="match status" value="1"/>
</dbReference>
<dbReference type="NCBIfam" id="TIGR03019">
    <property type="entry name" value="pepcterm_femAB"/>
    <property type="match status" value="1"/>
</dbReference>
<dbReference type="PANTHER" id="PTHR36174">
    <property type="entry name" value="LIPID II:GLYCINE GLYCYLTRANSFERASE"/>
    <property type="match status" value="1"/>
</dbReference>
<feature type="domain" description="BioF2-like acetyltransferase" evidence="1">
    <location>
        <begin position="154"/>
        <end position="289"/>
    </location>
</feature>
<name>A0ABT7LI17_9BURK</name>
<dbReference type="Pfam" id="PF13480">
    <property type="entry name" value="Acetyltransf_6"/>
    <property type="match status" value="1"/>
</dbReference>